<accession>A0A562K410</accession>
<dbReference type="Pfam" id="PF23536">
    <property type="entry name" value="TraK_C"/>
    <property type="match status" value="1"/>
</dbReference>
<evidence type="ECO:0000259" key="1">
    <source>
        <dbReference type="Pfam" id="PF06586"/>
    </source>
</evidence>
<reference evidence="3 4" key="1">
    <citation type="journal article" date="2015" name="Stand. Genomic Sci.">
        <title>Genomic Encyclopedia of Bacterial and Archaeal Type Strains, Phase III: the genomes of soil and plant-associated and newly described type strains.</title>
        <authorList>
            <person name="Whitman W.B."/>
            <person name="Woyke T."/>
            <person name="Klenk H.P."/>
            <person name="Zhou Y."/>
            <person name="Lilburn T.G."/>
            <person name="Beck B.J."/>
            <person name="De Vos P."/>
            <person name="Vandamme P."/>
            <person name="Eisen J.A."/>
            <person name="Garrity G."/>
            <person name="Hugenholtz P."/>
            <person name="Kyrpides N.C."/>
        </authorList>
    </citation>
    <scope>NUCLEOTIDE SEQUENCE [LARGE SCALE GENOMIC DNA]</scope>
    <source>
        <strain evidence="3 4">CGMCC 1.7748</strain>
    </source>
</reference>
<dbReference type="Proteomes" id="UP000316624">
    <property type="component" value="Unassembled WGS sequence"/>
</dbReference>
<dbReference type="InterPro" id="IPR055397">
    <property type="entry name" value="TraK_C"/>
</dbReference>
<dbReference type="Pfam" id="PF06586">
    <property type="entry name" value="TraK_N"/>
    <property type="match status" value="1"/>
</dbReference>
<dbReference type="InterPro" id="IPR010563">
    <property type="entry name" value="TraK_N"/>
</dbReference>
<dbReference type="AlphaFoldDB" id="A0A562K410"/>
<comment type="caution">
    <text evidence="3">The sequence shown here is derived from an EMBL/GenBank/DDBJ whole genome shotgun (WGS) entry which is preliminary data.</text>
</comment>
<evidence type="ECO:0000259" key="2">
    <source>
        <dbReference type="Pfam" id="PF23536"/>
    </source>
</evidence>
<keyword evidence="4" id="KW-1185">Reference proteome</keyword>
<gene>
    <name evidence="3" type="ORF">IQ35_03635</name>
</gene>
<dbReference type="EMBL" id="VLKK01000024">
    <property type="protein sequence ID" value="TWH90162.1"/>
    <property type="molecule type" value="Genomic_DNA"/>
</dbReference>
<evidence type="ECO:0000313" key="3">
    <source>
        <dbReference type="EMBL" id="TWH90162.1"/>
    </source>
</evidence>
<proteinExistence type="predicted"/>
<protein>
    <submittedName>
        <fullName evidence="3">Conjugal transfer pilus assembly protein TraK</fullName>
    </submittedName>
</protein>
<organism evidence="3 4">
    <name type="scientific">Sphingobium wenxiniae (strain DSM 21828 / CGMCC 1.7748 / JZ-1)</name>
    <dbReference type="NCBI Taxonomy" id="595605"/>
    <lineage>
        <taxon>Bacteria</taxon>
        <taxon>Pseudomonadati</taxon>
        <taxon>Pseudomonadota</taxon>
        <taxon>Alphaproteobacteria</taxon>
        <taxon>Sphingomonadales</taxon>
        <taxon>Sphingomonadaceae</taxon>
        <taxon>Sphingobium</taxon>
    </lineage>
</organism>
<name>A0A562K410_SPHWJ</name>
<evidence type="ECO:0000313" key="4">
    <source>
        <dbReference type="Proteomes" id="UP000316624"/>
    </source>
</evidence>
<feature type="domain" description="TraK N-terminal" evidence="1">
    <location>
        <begin position="51"/>
        <end position="150"/>
    </location>
</feature>
<feature type="domain" description="TraK C-terminal" evidence="2">
    <location>
        <begin position="153"/>
        <end position="224"/>
    </location>
</feature>
<sequence>MSVYVFGSAAAGTAFLSRVHCHLSRCMGAGLLAIAVLLVAEPARADQTIMASDSAQVDCQASAKDLTRISLVEDEFASVSKISTGNPIDDFSVVNEPVRGDIYLSVPDGFVRSALSFFATSKRGYVYKFVCRIGGDQAAQVFVSNPAIANERAAENGPAEKLGTRDAAIELVQAMYSNAVAEGYEMRQRALRPVYVGTLQVQMIAEYRGPELTGKVLRIETRARPKSS</sequence>